<evidence type="ECO:0000313" key="3">
    <source>
        <dbReference type="Proteomes" id="UP000646749"/>
    </source>
</evidence>
<organism evidence="2 3">
    <name type="scientific">Plantactinospora endophytica</name>
    <dbReference type="NCBI Taxonomy" id="673535"/>
    <lineage>
        <taxon>Bacteria</taxon>
        <taxon>Bacillati</taxon>
        <taxon>Actinomycetota</taxon>
        <taxon>Actinomycetes</taxon>
        <taxon>Micromonosporales</taxon>
        <taxon>Micromonosporaceae</taxon>
        <taxon>Plantactinospora</taxon>
    </lineage>
</organism>
<keyword evidence="1" id="KW-0472">Membrane</keyword>
<evidence type="ECO:0000256" key="1">
    <source>
        <dbReference type="SAM" id="Phobius"/>
    </source>
</evidence>
<name>A0ABQ4DYX1_9ACTN</name>
<comment type="caution">
    <text evidence="2">The sequence shown here is derived from an EMBL/GenBank/DDBJ whole genome shotgun (WGS) entry which is preliminary data.</text>
</comment>
<keyword evidence="3" id="KW-1185">Reference proteome</keyword>
<dbReference type="Proteomes" id="UP000646749">
    <property type="component" value="Unassembled WGS sequence"/>
</dbReference>
<accession>A0ABQ4DYX1</accession>
<proteinExistence type="predicted"/>
<evidence type="ECO:0000313" key="2">
    <source>
        <dbReference type="EMBL" id="GIG87618.1"/>
    </source>
</evidence>
<protein>
    <submittedName>
        <fullName evidence="2">Uncharacterized protein</fullName>
    </submittedName>
</protein>
<gene>
    <name evidence="2" type="ORF">Pen02_25540</name>
</gene>
<sequence length="436" mass="46276">MTIDDVDVRGALRRATAHLGEPPGLLDDVRRGGRRRVVRRRGVLAAGLLVVGAASTGGVFRWAGGGGRVEVAAPLFDQPSRGDLAGNEVFVRRLLEVWRQAMADTDSGVRGAPHVVWAGGTPAGPAAFVMQRTAEHPVVASPGGARLAAVAAFVESVGNGLRVMTVEQVGEDGLDGNSQAALLGENRDVLLVLDVGRSVEFSGDLRFAADGRVVRTFVPVRFRDGAAVLAVPPQREKITVALFRRPGGRRDLVHLSNAWEILFVPRRHRPSPPLHEHVLPGAEAVWGGEPSEVVQRYVDEPDSLADFYDRWGTHTNDGSPLLTVYGVSPDGRLLLVTTVQYDDHPSRVIALLGPAGEPLRPVAGVVVDWSAVLPVRLRLPDGQGTVVAAEGAAFGYRVVGGGGWRDAGRDAALLPAAAVEVRVTPSTGPARTFPLR</sequence>
<reference evidence="2 3" key="1">
    <citation type="submission" date="2021-01" db="EMBL/GenBank/DDBJ databases">
        <title>Whole genome shotgun sequence of Plantactinospora endophytica NBRC 110450.</title>
        <authorList>
            <person name="Komaki H."/>
            <person name="Tamura T."/>
        </authorList>
    </citation>
    <scope>NUCLEOTIDE SEQUENCE [LARGE SCALE GENOMIC DNA]</scope>
    <source>
        <strain evidence="2 3">NBRC 110450</strain>
    </source>
</reference>
<keyword evidence="1" id="KW-1133">Transmembrane helix</keyword>
<keyword evidence="1" id="KW-0812">Transmembrane</keyword>
<feature type="transmembrane region" description="Helical" evidence="1">
    <location>
        <begin position="43"/>
        <end position="63"/>
    </location>
</feature>
<dbReference type="EMBL" id="BONW01000012">
    <property type="protein sequence ID" value="GIG87618.1"/>
    <property type="molecule type" value="Genomic_DNA"/>
</dbReference>
<dbReference type="RefSeq" id="WP_203866176.1">
    <property type="nucleotide sequence ID" value="NZ_BONW01000012.1"/>
</dbReference>